<dbReference type="NCBIfam" id="TIGR01068">
    <property type="entry name" value="thioredoxin"/>
    <property type="match status" value="1"/>
</dbReference>
<evidence type="ECO:0000256" key="7">
    <source>
        <dbReference type="NCBIfam" id="TIGR01068"/>
    </source>
</evidence>
<keyword evidence="3" id="KW-0479">Metal-binding</keyword>
<dbReference type="InterPro" id="IPR036249">
    <property type="entry name" value="Thioredoxin-like_sf"/>
</dbReference>
<dbReference type="Gene3D" id="3.40.30.10">
    <property type="entry name" value="Glutaredoxin"/>
    <property type="match status" value="1"/>
</dbReference>
<dbReference type="InterPro" id="IPR013766">
    <property type="entry name" value="Thioredoxin_domain"/>
</dbReference>
<dbReference type="PROSITE" id="PS00194">
    <property type="entry name" value="THIOREDOXIN_1"/>
    <property type="match status" value="1"/>
</dbReference>
<accession>A0ABW2ET02</accession>
<evidence type="ECO:0000256" key="2">
    <source>
        <dbReference type="ARBA" id="ARBA00022448"/>
    </source>
</evidence>
<organism evidence="9 10">
    <name type="scientific">Halomonas salifodinae</name>
    <dbReference type="NCBI Taxonomy" id="438745"/>
    <lineage>
        <taxon>Bacteria</taxon>
        <taxon>Pseudomonadati</taxon>
        <taxon>Pseudomonadota</taxon>
        <taxon>Gammaproteobacteria</taxon>
        <taxon>Oceanospirillales</taxon>
        <taxon>Halomonadaceae</taxon>
        <taxon>Halomonas</taxon>
    </lineage>
</organism>
<evidence type="ECO:0000313" key="9">
    <source>
        <dbReference type="EMBL" id="MFC7088290.1"/>
    </source>
</evidence>
<dbReference type="Pfam" id="PF00085">
    <property type="entry name" value="Thioredoxin"/>
    <property type="match status" value="1"/>
</dbReference>
<dbReference type="Gene3D" id="2.30.30.380">
    <property type="entry name" value="Zn-finger domain of Sec23/24"/>
    <property type="match status" value="1"/>
</dbReference>
<evidence type="ECO:0000256" key="6">
    <source>
        <dbReference type="ARBA" id="ARBA00023284"/>
    </source>
</evidence>
<comment type="caution">
    <text evidence="9">The sequence shown here is derived from an EMBL/GenBank/DDBJ whole genome shotgun (WGS) entry which is preliminary data.</text>
</comment>
<dbReference type="PROSITE" id="PS51352">
    <property type="entry name" value="THIOREDOXIN_2"/>
    <property type="match status" value="1"/>
</dbReference>
<dbReference type="SUPFAM" id="SSF52833">
    <property type="entry name" value="Thioredoxin-like"/>
    <property type="match status" value="1"/>
</dbReference>
<evidence type="ECO:0000256" key="4">
    <source>
        <dbReference type="ARBA" id="ARBA00022982"/>
    </source>
</evidence>
<keyword evidence="2" id="KW-0813">Transport</keyword>
<keyword evidence="5" id="KW-1015">Disulfide bond</keyword>
<dbReference type="InterPro" id="IPR017937">
    <property type="entry name" value="Thioredoxin_CS"/>
</dbReference>
<keyword evidence="6" id="KW-0676">Redox-active center</keyword>
<evidence type="ECO:0000256" key="5">
    <source>
        <dbReference type="ARBA" id="ARBA00023157"/>
    </source>
</evidence>
<dbReference type="PANTHER" id="PTHR45663:SF11">
    <property type="entry name" value="GEO12009P1"/>
    <property type="match status" value="1"/>
</dbReference>
<dbReference type="Pfam" id="PF21352">
    <property type="entry name" value="Zn_ribbon_Thio2"/>
    <property type="match status" value="1"/>
</dbReference>
<proteinExistence type="inferred from homology"/>
<gene>
    <name evidence="9" type="primary">trxC</name>
    <name evidence="9" type="ORF">ACFQH5_01845</name>
</gene>
<evidence type="ECO:0000256" key="1">
    <source>
        <dbReference type="ARBA" id="ARBA00008987"/>
    </source>
</evidence>
<dbReference type="RefSeq" id="WP_346061570.1">
    <property type="nucleotide sequence ID" value="NZ_BAAADR010000004.1"/>
</dbReference>
<dbReference type="CDD" id="cd02947">
    <property type="entry name" value="TRX_family"/>
    <property type="match status" value="1"/>
</dbReference>
<evidence type="ECO:0000259" key="8">
    <source>
        <dbReference type="PROSITE" id="PS51352"/>
    </source>
</evidence>
<sequence>MTDSLHMACPHCLAINRVAAARLADASRCGKCKQPLFTGAPLELTTANYAALIERSELPVVVDFWAGWCGPCKMMAPLFAQAAAELEPRIRFAKLDTEAEPTLAGRFGIRSIPTLIVFKEGREIARQAGLMQGAQLKRWLEPYLIQV</sequence>
<dbReference type="PRINTS" id="PR00421">
    <property type="entry name" value="THIOREDOXIN"/>
</dbReference>
<dbReference type="Proteomes" id="UP001596411">
    <property type="component" value="Unassembled WGS sequence"/>
</dbReference>
<dbReference type="PANTHER" id="PTHR45663">
    <property type="entry name" value="GEO12009P1"/>
    <property type="match status" value="1"/>
</dbReference>
<dbReference type="EMBL" id="JBHSZP010000002">
    <property type="protein sequence ID" value="MFC7088290.1"/>
    <property type="molecule type" value="Genomic_DNA"/>
</dbReference>
<reference evidence="10" key="1">
    <citation type="journal article" date="2019" name="Int. J. Syst. Evol. Microbiol.">
        <title>The Global Catalogue of Microorganisms (GCM) 10K type strain sequencing project: providing services to taxonomists for standard genome sequencing and annotation.</title>
        <authorList>
            <consortium name="The Broad Institute Genomics Platform"/>
            <consortium name="The Broad Institute Genome Sequencing Center for Infectious Disease"/>
            <person name="Wu L."/>
            <person name="Ma J."/>
        </authorList>
    </citation>
    <scope>NUCLEOTIDE SEQUENCE [LARGE SCALE GENOMIC DNA]</scope>
    <source>
        <strain evidence="10">CGMCC 1.13666</strain>
    </source>
</reference>
<dbReference type="InterPro" id="IPR005746">
    <property type="entry name" value="Thioredoxin"/>
</dbReference>
<keyword evidence="4" id="KW-0249">Electron transport</keyword>
<evidence type="ECO:0000256" key="3">
    <source>
        <dbReference type="ARBA" id="ARBA00022723"/>
    </source>
</evidence>
<comment type="similarity">
    <text evidence="1">Belongs to the thioredoxin family.</text>
</comment>
<evidence type="ECO:0000313" key="10">
    <source>
        <dbReference type="Proteomes" id="UP001596411"/>
    </source>
</evidence>
<dbReference type="InterPro" id="IPR049299">
    <property type="entry name" value="Thio2_N"/>
</dbReference>
<dbReference type="NCBIfam" id="NF008229">
    <property type="entry name" value="PRK10996.1"/>
    <property type="match status" value="1"/>
</dbReference>
<keyword evidence="10" id="KW-1185">Reference proteome</keyword>
<feature type="domain" description="Thioredoxin" evidence="8">
    <location>
        <begin position="13"/>
        <end position="145"/>
    </location>
</feature>
<name>A0ABW2ET02_9GAMM</name>
<protein>
    <recommendedName>
        <fullName evidence="7">Thioredoxin</fullName>
    </recommendedName>
</protein>